<name>A0A1B2EZQ8_9HYPH</name>
<protein>
    <submittedName>
        <fullName evidence="1">Uncharacterized protein</fullName>
    </submittedName>
</protein>
<dbReference type="EMBL" id="CP016621">
    <property type="protein sequence ID" value="ANY85398.1"/>
    <property type="molecule type" value="Genomic_DNA"/>
</dbReference>
<accession>A0A1B2EZQ8</accession>
<organism evidence="1">
    <name type="scientific">Microvirga ossetica</name>
    <dbReference type="NCBI Taxonomy" id="1882682"/>
    <lineage>
        <taxon>Bacteria</taxon>
        <taxon>Pseudomonadati</taxon>
        <taxon>Pseudomonadota</taxon>
        <taxon>Alphaproteobacteria</taxon>
        <taxon>Hyphomicrobiales</taxon>
        <taxon>Methylobacteriaceae</taxon>
        <taxon>Microvirga</taxon>
    </lineage>
</organism>
<dbReference type="AlphaFoldDB" id="A0A1B2EZQ8"/>
<dbReference type="KEGG" id="moc:BB934_45095"/>
<geneLocation type="plasmid" evidence="1">
    <name>unnamed5</name>
</geneLocation>
<evidence type="ECO:0000313" key="1">
    <source>
        <dbReference type="EMBL" id="ANY85398.1"/>
    </source>
</evidence>
<sequence length="147" mass="16700">MAGRAGRFWLWLDTVLTGDTRRKEQERIEEMIGTLEERAADPSKHDLFVERGDRMSELVLRKRHPDGANSILARGSANDLKDAVYQRTVLTMDQDRQAQRDARKCAEHGTYWDRKLERHRTEEAALTKAAAASSLTLPPAFRPGSVP</sequence>
<keyword evidence="1" id="KW-0614">Plasmid</keyword>
<proteinExistence type="predicted"/>
<dbReference type="RefSeq" id="WP_099516170.1">
    <property type="nucleotide sequence ID" value="NZ_CP016621.1"/>
</dbReference>
<reference evidence="1" key="1">
    <citation type="submission" date="2016-07" db="EMBL/GenBank/DDBJ databases">
        <title>Microvirga ossetica sp. nov. a new species of rhizobia isolated from root nodules of the legume species Vicia alpestris Steven originated from North Ossetia region in the Caucasus.</title>
        <authorList>
            <person name="Safronova V.I."/>
            <person name="Kuznetsova I.G."/>
            <person name="Sazanova A.L."/>
            <person name="Belimov A."/>
            <person name="Andronov E."/>
            <person name="Osledkin Y.S."/>
            <person name="Onishchuk O.P."/>
            <person name="Kurchak O.N."/>
            <person name="Shaposhnikov A.I."/>
            <person name="Willems A."/>
            <person name="Tikhonovich I.A."/>
        </authorList>
    </citation>
    <scope>NUCLEOTIDE SEQUENCE [LARGE SCALE GENOMIC DNA]</scope>
    <source>
        <strain evidence="1">V5/3M</strain>
        <plasmid evidence="1">unnamed5</plasmid>
    </source>
</reference>
<gene>
    <name evidence="1" type="ORF">BB934_45095</name>
</gene>